<comment type="caution">
    <text evidence="1">The sequence shown here is derived from an EMBL/GenBank/DDBJ whole genome shotgun (WGS) entry which is preliminary data.</text>
</comment>
<name>A0A5C6EIP2_9BACT</name>
<dbReference type="Proteomes" id="UP000317977">
    <property type="component" value="Unassembled WGS sequence"/>
</dbReference>
<evidence type="ECO:0000313" key="1">
    <source>
        <dbReference type="EMBL" id="TWU47129.1"/>
    </source>
</evidence>
<accession>A0A5C6EIP2</accession>
<keyword evidence="2" id="KW-1185">Reference proteome</keyword>
<proteinExistence type="predicted"/>
<evidence type="ECO:0000313" key="2">
    <source>
        <dbReference type="Proteomes" id="UP000317977"/>
    </source>
</evidence>
<dbReference type="RefSeq" id="WP_146537516.1">
    <property type="nucleotide sequence ID" value="NZ_SJPX01000006.1"/>
</dbReference>
<sequence>MATEPVSLTELRVQTSELLREEAKVSRENSRRQSPQATMVAMNLCDLFVVIHNDPRYPNSEMLQGAATRIRRRLIQVKQSREASLNRNGITRPSGLSSQVDALLTGDTANLAGSAGGVLGEAEGWGLVELIQRIIAPDFWDVRGGNGAMQYFAMQKVLVVRATSDVHEQIRDLLTALR</sequence>
<dbReference type="OrthoDB" id="277172at2"/>
<protein>
    <submittedName>
        <fullName evidence="1">Uncharacterized protein</fullName>
    </submittedName>
</protein>
<dbReference type="AlphaFoldDB" id="A0A5C6EIP2"/>
<organism evidence="1 2">
    <name type="scientific">Rubripirellula reticaptiva</name>
    <dbReference type="NCBI Taxonomy" id="2528013"/>
    <lineage>
        <taxon>Bacteria</taxon>
        <taxon>Pseudomonadati</taxon>
        <taxon>Planctomycetota</taxon>
        <taxon>Planctomycetia</taxon>
        <taxon>Pirellulales</taxon>
        <taxon>Pirellulaceae</taxon>
        <taxon>Rubripirellula</taxon>
    </lineage>
</organism>
<reference evidence="1 2" key="1">
    <citation type="submission" date="2019-02" db="EMBL/GenBank/DDBJ databases">
        <title>Deep-cultivation of Planctomycetes and their phenomic and genomic characterization uncovers novel biology.</title>
        <authorList>
            <person name="Wiegand S."/>
            <person name="Jogler M."/>
            <person name="Boedeker C."/>
            <person name="Pinto D."/>
            <person name="Vollmers J."/>
            <person name="Rivas-Marin E."/>
            <person name="Kohn T."/>
            <person name="Peeters S.H."/>
            <person name="Heuer A."/>
            <person name="Rast P."/>
            <person name="Oberbeckmann S."/>
            <person name="Bunk B."/>
            <person name="Jeske O."/>
            <person name="Meyerdierks A."/>
            <person name="Storesund J.E."/>
            <person name="Kallscheuer N."/>
            <person name="Luecker S."/>
            <person name="Lage O.M."/>
            <person name="Pohl T."/>
            <person name="Merkel B.J."/>
            <person name="Hornburger P."/>
            <person name="Mueller R.-W."/>
            <person name="Bruemmer F."/>
            <person name="Labrenz M."/>
            <person name="Spormann A.M."/>
            <person name="Op Den Camp H."/>
            <person name="Overmann J."/>
            <person name="Amann R."/>
            <person name="Jetten M.S.M."/>
            <person name="Mascher T."/>
            <person name="Medema M.H."/>
            <person name="Devos D.P."/>
            <person name="Kaster A.-K."/>
            <person name="Ovreas L."/>
            <person name="Rohde M."/>
            <person name="Galperin M.Y."/>
            <person name="Jogler C."/>
        </authorList>
    </citation>
    <scope>NUCLEOTIDE SEQUENCE [LARGE SCALE GENOMIC DNA]</scope>
    <source>
        <strain evidence="1 2">Poly59</strain>
    </source>
</reference>
<dbReference type="EMBL" id="SJPX01000006">
    <property type="protein sequence ID" value="TWU47129.1"/>
    <property type="molecule type" value="Genomic_DNA"/>
</dbReference>
<gene>
    <name evidence="1" type="ORF">Poly59_61030</name>
</gene>